<comment type="caution">
    <text evidence="6">The sequence shown here is derived from an EMBL/GenBank/DDBJ whole genome shotgun (WGS) entry which is preliminary data.</text>
</comment>
<organism evidence="6 7">
    <name type="scientific">Modestobacter versicolor</name>
    <dbReference type="NCBI Taxonomy" id="429133"/>
    <lineage>
        <taxon>Bacteria</taxon>
        <taxon>Bacillati</taxon>
        <taxon>Actinomycetota</taxon>
        <taxon>Actinomycetes</taxon>
        <taxon>Geodermatophilales</taxon>
        <taxon>Geodermatophilaceae</taxon>
        <taxon>Modestobacter</taxon>
    </lineage>
</organism>
<dbReference type="InterPro" id="IPR036388">
    <property type="entry name" value="WH-like_DNA-bd_sf"/>
</dbReference>
<protein>
    <submittedName>
        <fullName evidence="5 6">GntR family transcriptional regulator</fullName>
    </submittedName>
</protein>
<dbReference type="InterPro" id="IPR036390">
    <property type="entry name" value="WH_DNA-bd_sf"/>
</dbReference>
<evidence type="ECO:0000256" key="3">
    <source>
        <dbReference type="ARBA" id="ARBA00023163"/>
    </source>
</evidence>
<keyword evidence="7" id="KW-1185">Reference proteome</keyword>
<reference evidence="6 7" key="1">
    <citation type="submission" date="2018-06" db="EMBL/GenBank/DDBJ databases">
        <title>Draft genome sequence of Modestobacter versicolor CP153-2.</title>
        <authorList>
            <person name="Gundlapally S.R."/>
        </authorList>
    </citation>
    <scope>NUCLEOTIDE SEQUENCE [LARGE SCALE GENOMIC DNA]</scope>
    <source>
        <strain evidence="6 7">CP153-2</strain>
    </source>
</reference>
<dbReference type="Proteomes" id="UP000247602">
    <property type="component" value="Unassembled WGS sequence"/>
</dbReference>
<dbReference type="GO" id="GO:0003700">
    <property type="term" value="F:DNA-binding transcription factor activity"/>
    <property type="evidence" value="ECO:0007669"/>
    <property type="project" value="InterPro"/>
</dbReference>
<dbReference type="InterPro" id="IPR000524">
    <property type="entry name" value="Tscrpt_reg_HTH_GntR"/>
</dbReference>
<dbReference type="SUPFAM" id="SSF46785">
    <property type="entry name" value="Winged helix' DNA-binding domain"/>
    <property type="match status" value="1"/>
</dbReference>
<name>A0A323VCL3_9ACTN</name>
<dbReference type="EMBL" id="QKNV01000058">
    <property type="protein sequence ID" value="PZA21920.1"/>
    <property type="molecule type" value="Genomic_DNA"/>
</dbReference>
<dbReference type="Pfam" id="PF07729">
    <property type="entry name" value="FCD"/>
    <property type="match status" value="1"/>
</dbReference>
<dbReference type="SUPFAM" id="SSF48008">
    <property type="entry name" value="GntR ligand-binding domain-like"/>
    <property type="match status" value="1"/>
</dbReference>
<proteinExistence type="predicted"/>
<gene>
    <name evidence="6" type="ORF">DMO24_07715</name>
    <name evidence="5" type="ORF">FHX36_001933</name>
</gene>
<dbReference type="PROSITE" id="PS50949">
    <property type="entry name" value="HTH_GNTR"/>
    <property type="match status" value="1"/>
</dbReference>
<keyword evidence="1" id="KW-0805">Transcription regulation</keyword>
<keyword evidence="2 5" id="KW-0238">DNA-binding</keyword>
<dbReference type="RefSeq" id="WP_110551736.1">
    <property type="nucleotide sequence ID" value="NZ_JACIBU010000001.1"/>
</dbReference>
<dbReference type="InterPro" id="IPR011711">
    <property type="entry name" value="GntR_C"/>
</dbReference>
<evidence type="ECO:0000256" key="1">
    <source>
        <dbReference type="ARBA" id="ARBA00023015"/>
    </source>
</evidence>
<evidence type="ECO:0000313" key="8">
    <source>
        <dbReference type="Proteomes" id="UP000580718"/>
    </source>
</evidence>
<dbReference type="SMART" id="SM00895">
    <property type="entry name" value="FCD"/>
    <property type="match status" value="1"/>
</dbReference>
<evidence type="ECO:0000313" key="6">
    <source>
        <dbReference type="EMBL" id="PZA21920.1"/>
    </source>
</evidence>
<accession>A0A323VCL3</accession>
<reference evidence="5 8" key="2">
    <citation type="submission" date="2020-08" db="EMBL/GenBank/DDBJ databases">
        <title>Sequencing the genomes of 1000 actinobacteria strains.</title>
        <authorList>
            <person name="Klenk H.-P."/>
        </authorList>
    </citation>
    <scope>NUCLEOTIDE SEQUENCE [LARGE SCALE GENOMIC DNA]</scope>
    <source>
        <strain evidence="5 8">DSM 16678</strain>
    </source>
</reference>
<dbReference type="Gene3D" id="1.10.10.10">
    <property type="entry name" value="Winged helix-like DNA-binding domain superfamily/Winged helix DNA-binding domain"/>
    <property type="match status" value="1"/>
</dbReference>
<dbReference type="PANTHER" id="PTHR43537">
    <property type="entry name" value="TRANSCRIPTIONAL REGULATOR, GNTR FAMILY"/>
    <property type="match status" value="1"/>
</dbReference>
<dbReference type="Proteomes" id="UP000580718">
    <property type="component" value="Unassembled WGS sequence"/>
</dbReference>
<dbReference type="Gene3D" id="1.20.120.530">
    <property type="entry name" value="GntR ligand-binding domain-like"/>
    <property type="match status" value="1"/>
</dbReference>
<dbReference type="InterPro" id="IPR008920">
    <property type="entry name" value="TF_FadR/GntR_C"/>
</dbReference>
<dbReference type="Pfam" id="PF00392">
    <property type="entry name" value="GntR"/>
    <property type="match status" value="1"/>
</dbReference>
<dbReference type="SMART" id="SM00345">
    <property type="entry name" value="HTH_GNTR"/>
    <property type="match status" value="1"/>
</dbReference>
<dbReference type="OrthoDB" id="5182935at2"/>
<feature type="domain" description="HTH gntR-type" evidence="4">
    <location>
        <begin position="20"/>
        <end position="87"/>
    </location>
</feature>
<dbReference type="PANTHER" id="PTHR43537:SF5">
    <property type="entry name" value="UXU OPERON TRANSCRIPTIONAL REGULATOR"/>
    <property type="match status" value="1"/>
</dbReference>
<dbReference type="CDD" id="cd07377">
    <property type="entry name" value="WHTH_GntR"/>
    <property type="match status" value="1"/>
</dbReference>
<dbReference type="AlphaFoldDB" id="A0A323VCL3"/>
<evidence type="ECO:0000313" key="7">
    <source>
        <dbReference type="Proteomes" id="UP000247602"/>
    </source>
</evidence>
<sequence length="230" mass="24731">MSRQRPPAPWVQALASARDTPSQALALEELRSAILSGRVRPGAPIPVDDVAARFSLSHIPVREALKTLVAEGLVEHQPRGAYVVARLTREELAELYVVRASLETAALPAAVSRATAEDVQVAASALRELERATATGGLADHHRSSRRFHLALIAPCQMHRLLQMFERAWNVTEPGRPMSHASAAATAALADDHVAMLDAFAAADADALITLTGVHYARLQEIVAALPEDR</sequence>
<keyword evidence="3" id="KW-0804">Transcription</keyword>
<evidence type="ECO:0000259" key="4">
    <source>
        <dbReference type="PROSITE" id="PS50949"/>
    </source>
</evidence>
<dbReference type="EMBL" id="JACIBU010000001">
    <property type="protein sequence ID" value="MBB3676198.1"/>
    <property type="molecule type" value="Genomic_DNA"/>
</dbReference>
<evidence type="ECO:0000313" key="5">
    <source>
        <dbReference type="EMBL" id="MBB3676198.1"/>
    </source>
</evidence>
<dbReference type="GO" id="GO:0003677">
    <property type="term" value="F:DNA binding"/>
    <property type="evidence" value="ECO:0007669"/>
    <property type="project" value="UniProtKB-KW"/>
</dbReference>
<evidence type="ECO:0000256" key="2">
    <source>
        <dbReference type="ARBA" id="ARBA00023125"/>
    </source>
</evidence>